<dbReference type="RefSeq" id="WP_382168319.1">
    <property type="nucleotide sequence ID" value="NZ_JBHTBR010000005.1"/>
</dbReference>
<dbReference type="EMBL" id="JBHTBR010000005">
    <property type="protein sequence ID" value="MFC7292686.1"/>
    <property type="molecule type" value="Genomic_DNA"/>
</dbReference>
<proteinExistence type="predicted"/>
<keyword evidence="1" id="KW-0175">Coiled coil</keyword>
<evidence type="ECO:0000256" key="2">
    <source>
        <dbReference type="SAM" id="Phobius"/>
    </source>
</evidence>
<accession>A0ABW2IND6</accession>
<dbReference type="Proteomes" id="UP001596492">
    <property type="component" value="Unassembled WGS sequence"/>
</dbReference>
<evidence type="ECO:0000256" key="1">
    <source>
        <dbReference type="SAM" id="Coils"/>
    </source>
</evidence>
<keyword evidence="2" id="KW-0812">Transmembrane</keyword>
<feature type="transmembrane region" description="Helical" evidence="2">
    <location>
        <begin position="93"/>
        <end position="110"/>
    </location>
</feature>
<gene>
    <name evidence="3" type="ORF">ACFQS8_13725</name>
</gene>
<feature type="coiled-coil region" evidence="1">
    <location>
        <begin position="12"/>
        <end position="46"/>
    </location>
</feature>
<keyword evidence="2" id="KW-1133">Transmembrane helix</keyword>
<sequence length="112" mass="12165">MSKITSIADDKLDTNEASRMAAEANIESLKSDIADLRTDFKKLFSNAATFVHSTSEQSLEKGVEKGQEATEHVRAKFGEVKETSQDKIRKHPIASVGLALGVGAMIAMLSRK</sequence>
<name>A0ABW2IND6_9PROT</name>
<comment type="caution">
    <text evidence="3">The sequence shown here is derived from an EMBL/GenBank/DDBJ whole genome shotgun (WGS) entry which is preliminary data.</text>
</comment>
<evidence type="ECO:0000313" key="3">
    <source>
        <dbReference type="EMBL" id="MFC7292686.1"/>
    </source>
</evidence>
<evidence type="ECO:0000313" key="4">
    <source>
        <dbReference type="Proteomes" id="UP001596492"/>
    </source>
</evidence>
<organism evidence="3 4">
    <name type="scientific">Hirschia litorea</name>
    <dbReference type="NCBI Taxonomy" id="1199156"/>
    <lineage>
        <taxon>Bacteria</taxon>
        <taxon>Pseudomonadati</taxon>
        <taxon>Pseudomonadota</taxon>
        <taxon>Alphaproteobacteria</taxon>
        <taxon>Hyphomonadales</taxon>
        <taxon>Hyphomonadaceae</taxon>
        <taxon>Hirschia</taxon>
    </lineage>
</organism>
<keyword evidence="2" id="KW-0472">Membrane</keyword>
<protein>
    <submittedName>
        <fullName evidence="3">YqjD family protein</fullName>
    </submittedName>
</protein>
<keyword evidence="4" id="KW-1185">Reference proteome</keyword>
<reference evidence="4" key="1">
    <citation type="journal article" date="2019" name="Int. J. Syst. Evol. Microbiol.">
        <title>The Global Catalogue of Microorganisms (GCM) 10K type strain sequencing project: providing services to taxonomists for standard genome sequencing and annotation.</title>
        <authorList>
            <consortium name="The Broad Institute Genomics Platform"/>
            <consortium name="The Broad Institute Genome Sequencing Center for Infectious Disease"/>
            <person name="Wu L."/>
            <person name="Ma J."/>
        </authorList>
    </citation>
    <scope>NUCLEOTIDE SEQUENCE [LARGE SCALE GENOMIC DNA]</scope>
    <source>
        <strain evidence="4">CCUG 51308</strain>
    </source>
</reference>